<dbReference type="Gene3D" id="3.80.10.10">
    <property type="entry name" value="Ribonuclease Inhibitor"/>
    <property type="match status" value="1"/>
</dbReference>
<organism evidence="1 2">
    <name type="scientific">Trema orientale</name>
    <name type="common">Charcoal tree</name>
    <name type="synonym">Celtis orientalis</name>
    <dbReference type="NCBI Taxonomy" id="63057"/>
    <lineage>
        <taxon>Eukaryota</taxon>
        <taxon>Viridiplantae</taxon>
        <taxon>Streptophyta</taxon>
        <taxon>Embryophyta</taxon>
        <taxon>Tracheophyta</taxon>
        <taxon>Spermatophyta</taxon>
        <taxon>Magnoliopsida</taxon>
        <taxon>eudicotyledons</taxon>
        <taxon>Gunneridae</taxon>
        <taxon>Pentapetalae</taxon>
        <taxon>rosids</taxon>
        <taxon>fabids</taxon>
        <taxon>Rosales</taxon>
        <taxon>Cannabaceae</taxon>
        <taxon>Trema</taxon>
    </lineage>
</organism>
<reference evidence="2" key="1">
    <citation type="submission" date="2016-06" db="EMBL/GenBank/DDBJ databases">
        <title>Parallel loss of symbiosis genes in relatives of nitrogen-fixing non-legume Parasponia.</title>
        <authorList>
            <person name="Van Velzen R."/>
            <person name="Holmer R."/>
            <person name="Bu F."/>
            <person name="Rutten L."/>
            <person name="Van Zeijl A."/>
            <person name="Liu W."/>
            <person name="Santuari L."/>
            <person name="Cao Q."/>
            <person name="Sharma T."/>
            <person name="Shen D."/>
            <person name="Roswanjaya Y."/>
            <person name="Wardhani T."/>
            <person name="Kalhor M.S."/>
            <person name="Jansen J."/>
            <person name="Van den Hoogen J."/>
            <person name="Gungor B."/>
            <person name="Hartog M."/>
            <person name="Hontelez J."/>
            <person name="Verver J."/>
            <person name="Yang W.-C."/>
            <person name="Schijlen E."/>
            <person name="Repin R."/>
            <person name="Schilthuizen M."/>
            <person name="Schranz E."/>
            <person name="Heidstra R."/>
            <person name="Miyata K."/>
            <person name="Fedorova E."/>
            <person name="Kohlen W."/>
            <person name="Bisseling T."/>
            <person name="Smit S."/>
            <person name="Geurts R."/>
        </authorList>
    </citation>
    <scope>NUCLEOTIDE SEQUENCE [LARGE SCALE GENOMIC DNA]</scope>
    <source>
        <strain evidence="2">cv. RG33-2</strain>
    </source>
</reference>
<comment type="caution">
    <text evidence="1">The sequence shown here is derived from an EMBL/GenBank/DDBJ whole genome shotgun (WGS) entry which is preliminary data.</text>
</comment>
<keyword evidence="2" id="KW-1185">Reference proteome</keyword>
<dbReference type="SUPFAM" id="SSF52058">
    <property type="entry name" value="L domain-like"/>
    <property type="match status" value="1"/>
</dbReference>
<sequence>MHDLIRGLCTIRARGEIFMQVIYPQNRDEVVNSLSSTTLEHVGLTMLRVLKIEGQAAVNLSLPREIGDFIHLRLLSVRNSSINGMSFSLSSLRCLQLLDLRMKLLVGSTDFEIPNMTGKSGQQRHLYNFCLHPHDAQGPNKLHPNSLKSLRTLVNIPMTFIDLNHWAQLTNLTKLGMFVDSGQNLEDIFEHDDTMFNHLQSLTLKLRRTSFEDDLMSTLEKLSNLRILRLDKNAFEGNEIVCTG</sequence>
<dbReference type="Proteomes" id="UP000237000">
    <property type="component" value="Unassembled WGS sequence"/>
</dbReference>
<dbReference type="InterPro" id="IPR032675">
    <property type="entry name" value="LRR_dom_sf"/>
</dbReference>
<accession>A0A2P5ECU8</accession>
<dbReference type="AlphaFoldDB" id="A0A2P5ECU8"/>
<protein>
    <submittedName>
        <fullName evidence="1">LRR domain containing protein</fullName>
    </submittedName>
</protein>
<dbReference type="PANTHER" id="PTHR47186:SF3">
    <property type="entry name" value="OS09G0267800 PROTEIN"/>
    <property type="match status" value="1"/>
</dbReference>
<dbReference type="PANTHER" id="PTHR47186">
    <property type="entry name" value="LEUCINE-RICH REPEAT-CONTAINING PROTEIN 57"/>
    <property type="match status" value="1"/>
</dbReference>
<gene>
    <name evidence="1" type="ORF">TorRG33x02_207840</name>
</gene>
<evidence type="ECO:0000313" key="1">
    <source>
        <dbReference type="EMBL" id="PON83369.1"/>
    </source>
</evidence>
<proteinExistence type="predicted"/>
<dbReference type="InParanoid" id="A0A2P5ECU8"/>
<name>A0A2P5ECU8_TREOI</name>
<dbReference type="EMBL" id="JXTC01000179">
    <property type="protein sequence ID" value="PON83369.1"/>
    <property type="molecule type" value="Genomic_DNA"/>
</dbReference>
<evidence type="ECO:0000313" key="2">
    <source>
        <dbReference type="Proteomes" id="UP000237000"/>
    </source>
</evidence>